<dbReference type="EMBL" id="JAMKOV010000146">
    <property type="protein sequence ID" value="KAI8033344.1"/>
    <property type="molecule type" value="Genomic_DNA"/>
</dbReference>
<accession>A0A9P9YB68</accession>
<sequence length="60" mass="6524">MVGNEICEWKVWYLQGEIGTAAADGISDYIMQLVGNTRHNHHAALRGVDKGGNLQQGGQD</sequence>
<comment type="caution">
    <text evidence="1">The sequence shown here is derived from an EMBL/GenBank/DDBJ whole genome shotgun (WGS) entry which is preliminary data.</text>
</comment>
<reference evidence="1" key="1">
    <citation type="journal article" date="2023" name="Genome Biol. Evol.">
        <title>Long-read-based Genome Assembly of Drosophila gunungcola Reveals Fewer Chemosensory Genes in Flower-breeding Species.</title>
        <authorList>
            <person name="Negi A."/>
            <person name="Liao B.Y."/>
            <person name="Yeh S.D."/>
        </authorList>
    </citation>
    <scope>NUCLEOTIDE SEQUENCE</scope>
    <source>
        <strain evidence="1">Sukarami</strain>
    </source>
</reference>
<organism evidence="1 2">
    <name type="scientific">Drosophila gunungcola</name>
    <name type="common">fruit fly</name>
    <dbReference type="NCBI Taxonomy" id="103775"/>
    <lineage>
        <taxon>Eukaryota</taxon>
        <taxon>Metazoa</taxon>
        <taxon>Ecdysozoa</taxon>
        <taxon>Arthropoda</taxon>
        <taxon>Hexapoda</taxon>
        <taxon>Insecta</taxon>
        <taxon>Pterygota</taxon>
        <taxon>Neoptera</taxon>
        <taxon>Endopterygota</taxon>
        <taxon>Diptera</taxon>
        <taxon>Brachycera</taxon>
        <taxon>Muscomorpha</taxon>
        <taxon>Ephydroidea</taxon>
        <taxon>Drosophilidae</taxon>
        <taxon>Drosophila</taxon>
        <taxon>Sophophora</taxon>
    </lineage>
</organism>
<dbReference type="AlphaFoldDB" id="A0A9P9YB68"/>
<keyword evidence="2" id="KW-1185">Reference proteome</keyword>
<gene>
    <name evidence="1" type="ORF">M5D96_013870</name>
</gene>
<name>A0A9P9YB68_9MUSC</name>
<evidence type="ECO:0000313" key="1">
    <source>
        <dbReference type="EMBL" id="KAI8033344.1"/>
    </source>
</evidence>
<proteinExistence type="predicted"/>
<evidence type="ECO:0000313" key="2">
    <source>
        <dbReference type="Proteomes" id="UP001059596"/>
    </source>
</evidence>
<protein>
    <submittedName>
        <fullName evidence="1">Uncharacterized protein</fullName>
    </submittedName>
</protein>
<dbReference type="Proteomes" id="UP001059596">
    <property type="component" value="Unassembled WGS sequence"/>
</dbReference>